<comment type="similarity">
    <text evidence="1">Belongs to the tpcK family.</text>
</comment>
<dbReference type="eggNOG" id="ENOG502RGXJ">
    <property type="taxonomic scope" value="Eukaryota"/>
</dbReference>
<keyword evidence="4" id="KW-1185">Reference proteome</keyword>
<evidence type="ECO:0000313" key="4">
    <source>
        <dbReference type="Proteomes" id="UP000012174"/>
    </source>
</evidence>
<dbReference type="GO" id="GO:0016491">
    <property type="term" value="F:oxidoreductase activity"/>
    <property type="evidence" value="ECO:0007669"/>
    <property type="project" value="InterPro"/>
</dbReference>
<name>M7S5C4_EUTLA</name>
<dbReference type="Pfam" id="PF07110">
    <property type="entry name" value="EthD"/>
    <property type="match status" value="1"/>
</dbReference>
<dbReference type="EMBL" id="KB707668">
    <property type="protein sequence ID" value="EMR61269.1"/>
    <property type="molecule type" value="Genomic_DNA"/>
</dbReference>
<dbReference type="OrthoDB" id="2519291at2759"/>
<evidence type="ECO:0000313" key="3">
    <source>
        <dbReference type="EMBL" id="EMR61269.1"/>
    </source>
</evidence>
<dbReference type="InterPro" id="IPR011008">
    <property type="entry name" value="Dimeric_a/b-barrel"/>
</dbReference>
<dbReference type="InterPro" id="IPR009799">
    <property type="entry name" value="EthD_dom"/>
</dbReference>
<dbReference type="AlphaFoldDB" id="M7S5C4"/>
<dbReference type="Proteomes" id="UP000012174">
    <property type="component" value="Unassembled WGS sequence"/>
</dbReference>
<evidence type="ECO:0000259" key="2">
    <source>
        <dbReference type="Pfam" id="PF07110"/>
    </source>
</evidence>
<dbReference type="KEGG" id="ela:UCREL1_11808"/>
<sequence length="132" mass="15298">MTFNVLIFASRLPGVTPAEFKTYYDTKHMPMIRTMTGRHFPLQHIRKYIQRDPTTAGAEAKAAVIVGSQADFDFDVVAEMVFEHEDAFKKFAEILLREENAKIVDEDERKFFDRERVRMVVLGGIDVLEREV</sequence>
<dbReference type="OMA" id="MVWINIS"/>
<protein>
    <recommendedName>
        <fullName evidence="2">EthD domain-containing protein</fullName>
    </recommendedName>
</protein>
<gene>
    <name evidence="3" type="ORF">UCREL1_11808</name>
</gene>
<reference evidence="4" key="1">
    <citation type="journal article" date="2013" name="Genome Announc.">
        <title>Draft genome sequence of the grapevine dieback fungus Eutypa lata UCR-EL1.</title>
        <authorList>
            <person name="Blanco-Ulate B."/>
            <person name="Rolshausen P.E."/>
            <person name="Cantu D."/>
        </authorList>
    </citation>
    <scope>NUCLEOTIDE SEQUENCE [LARGE SCALE GENOMIC DNA]</scope>
    <source>
        <strain evidence="4">UCR-EL1</strain>
    </source>
</reference>
<organism evidence="3 4">
    <name type="scientific">Eutypa lata (strain UCR-EL1)</name>
    <name type="common">Grapevine dieback disease fungus</name>
    <name type="synonym">Eutypa armeniacae</name>
    <dbReference type="NCBI Taxonomy" id="1287681"/>
    <lineage>
        <taxon>Eukaryota</taxon>
        <taxon>Fungi</taxon>
        <taxon>Dikarya</taxon>
        <taxon>Ascomycota</taxon>
        <taxon>Pezizomycotina</taxon>
        <taxon>Sordariomycetes</taxon>
        <taxon>Xylariomycetidae</taxon>
        <taxon>Xylariales</taxon>
        <taxon>Diatrypaceae</taxon>
        <taxon>Eutypa</taxon>
    </lineage>
</organism>
<dbReference type="HOGENOM" id="CLU_115019_2_2_1"/>
<accession>M7S5C4</accession>
<dbReference type="SUPFAM" id="SSF54909">
    <property type="entry name" value="Dimeric alpha+beta barrel"/>
    <property type="match status" value="1"/>
</dbReference>
<dbReference type="Gene3D" id="3.30.70.100">
    <property type="match status" value="1"/>
</dbReference>
<feature type="domain" description="EthD" evidence="2">
    <location>
        <begin position="13"/>
        <end position="114"/>
    </location>
</feature>
<proteinExistence type="inferred from homology"/>
<evidence type="ECO:0000256" key="1">
    <source>
        <dbReference type="ARBA" id="ARBA00005986"/>
    </source>
</evidence>